<reference evidence="1" key="1">
    <citation type="submission" date="2019-03" db="EMBL/GenBank/DDBJ databases">
        <authorList>
            <person name="Mank J."/>
            <person name="Almeida P."/>
        </authorList>
    </citation>
    <scope>NUCLEOTIDE SEQUENCE</scope>
    <source>
        <strain evidence="1">78183</strain>
    </source>
</reference>
<gene>
    <name evidence="1" type="ORF">SVIM_LOCUS207444</name>
</gene>
<name>A0A6N2LCE3_SALVM</name>
<protein>
    <submittedName>
        <fullName evidence="1">Uncharacterized protein</fullName>
    </submittedName>
</protein>
<dbReference type="AlphaFoldDB" id="A0A6N2LCE3"/>
<dbReference type="EMBL" id="CAADRP010001375">
    <property type="protein sequence ID" value="VFU38262.1"/>
    <property type="molecule type" value="Genomic_DNA"/>
</dbReference>
<proteinExistence type="predicted"/>
<sequence length="93" mass="10187">MRGATRGLPRRYYSRPSTFNCGVLMGSGAFSAGNDRTRKHMHDEIAISTATPDLIPTTAEEGRRIVALDFARSFRRAVFSCSSYGIATVTGRL</sequence>
<evidence type="ECO:0000313" key="1">
    <source>
        <dbReference type="EMBL" id="VFU38262.1"/>
    </source>
</evidence>
<organism evidence="1">
    <name type="scientific">Salix viminalis</name>
    <name type="common">Common osier</name>
    <name type="synonym">Basket willow</name>
    <dbReference type="NCBI Taxonomy" id="40686"/>
    <lineage>
        <taxon>Eukaryota</taxon>
        <taxon>Viridiplantae</taxon>
        <taxon>Streptophyta</taxon>
        <taxon>Embryophyta</taxon>
        <taxon>Tracheophyta</taxon>
        <taxon>Spermatophyta</taxon>
        <taxon>Magnoliopsida</taxon>
        <taxon>eudicotyledons</taxon>
        <taxon>Gunneridae</taxon>
        <taxon>Pentapetalae</taxon>
        <taxon>rosids</taxon>
        <taxon>fabids</taxon>
        <taxon>Malpighiales</taxon>
        <taxon>Salicaceae</taxon>
        <taxon>Saliceae</taxon>
        <taxon>Salix</taxon>
    </lineage>
</organism>
<accession>A0A6N2LCE3</accession>